<dbReference type="PANTHER" id="PTHR33202:SF8">
    <property type="entry name" value="PEROXIDE-RESPONSIVE REPRESSOR PERR"/>
    <property type="match status" value="1"/>
</dbReference>
<keyword evidence="6" id="KW-0804">Transcription</keyword>
<evidence type="ECO:0000256" key="2">
    <source>
        <dbReference type="ARBA" id="ARBA00022491"/>
    </source>
</evidence>
<name>A0ABU5MVQ7_9BACT</name>
<evidence type="ECO:0000256" key="5">
    <source>
        <dbReference type="ARBA" id="ARBA00023125"/>
    </source>
</evidence>
<comment type="caution">
    <text evidence="7">The sequence shown here is derived from an EMBL/GenBank/DDBJ whole genome shotgun (WGS) entry which is preliminary data.</text>
</comment>
<organism evidence="7 8">
    <name type="scientific">Pontiella agarivorans</name>
    <dbReference type="NCBI Taxonomy" id="3038953"/>
    <lineage>
        <taxon>Bacteria</taxon>
        <taxon>Pseudomonadati</taxon>
        <taxon>Kiritimatiellota</taxon>
        <taxon>Kiritimatiellia</taxon>
        <taxon>Kiritimatiellales</taxon>
        <taxon>Pontiellaceae</taxon>
        <taxon>Pontiella</taxon>
    </lineage>
</organism>
<keyword evidence="4" id="KW-0805">Transcription regulation</keyword>
<dbReference type="InterPro" id="IPR002481">
    <property type="entry name" value="FUR"/>
</dbReference>
<keyword evidence="3" id="KW-0862">Zinc</keyword>
<dbReference type="EMBL" id="JARVCO010000007">
    <property type="protein sequence ID" value="MDZ8118309.1"/>
    <property type="molecule type" value="Genomic_DNA"/>
</dbReference>
<comment type="similarity">
    <text evidence="1">Belongs to the Fur family.</text>
</comment>
<evidence type="ECO:0000256" key="4">
    <source>
        <dbReference type="ARBA" id="ARBA00023015"/>
    </source>
</evidence>
<dbReference type="Pfam" id="PF01475">
    <property type="entry name" value="FUR"/>
    <property type="match status" value="1"/>
</dbReference>
<dbReference type="InterPro" id="IPR036390">
    <property type="entry name" value="WH_DNA-bd_sf"/>
</dbReference>
<evidence type="ECO:0000256" key="1">
    <source>
        <dbReference type="ARBA" id="ARBA00007957"/>
    </source>
</evidence>
<dbReference type="RefSeq" id="WP_322608107.1">
    <property type="nucleotide sequence ID" value="NZ_JARVCO010000007.1"/>
</dbReference>
<protein>
    <submittedName>
        <fullName evidence="7">Fur family transcriptional regulator</fullName>
    </submittedName>
</protein>
<accession>A0ABU5MVQ7</accession>
<keyword evidence="2" id="KW-0678">Repressor</keyword>
<dbReference type="Proteomes" id="UP001290861">
    <property type="component" value="Unassembled WGS sequence"/>
</dbReference>
<dbReference type="SUPFAM" id="SSF46785">
    <property type="entry name" value="Winged helix' DNA-binding domain"/>
    <property type="match status" value="1"/>
</dbReference>
<keyword evidence="5" id="KW-0238">DNA-binding</keyword>
<dbReference type="CDD" id="cd07153">
    <property type="entry name" value="Fur_like"/>
    <property type="match status" value="1"/>
</dbReference>
<dbReference type="PANTHER" id="PTHR33202">
    <property type="entry name" value="ZINC UPTAKE REGULATION PROTEIN"/>
    <property type="match status" value="1"/>
</dbReference>
<evidence type="ECO:0000256" key="6">
    <source>
        <dbReference type="ARBA" id="ARBA00023163"/>
    </source>
</evidence>
<evidence type="ECO:0000313" key="8">
    <source>
        <dbReference type="Proteomes" id="UP001290861"/>
    </source>
</evidence>
<keyword evidence="8" id="KW-1185">Reference proteome</keyword>
<evidence type="ECO:0000313" key="7">
    <source>
        <dbReference type="EMBL" id="MDZ8118309.1"/>
    </source>
</evidence>
<proteinExistence type="inferred from homology"/>
<dbReference type="InterPro" id="IPR036388">
    <property type="entry name" value="WH-like_DNA-bd_sf"/>
</dbReference>
<sequence length="147" mass="16529">MHKIDPAEIEQRLGQLTETCRANGLRMTHQRMEIFREVAASGEHPDADTIFKRVRKRLPTISPDTVYRTLASLEETGLISRVNPVCGRARFDANTDEHHHYICTKCGKITDIYLSTPPALPEGIENLGEVESLHLQVHGVCHNCKSS</sequence>
<dbReference type="InterPro" id="IPR043135">
    <property type="entry name" value="Fur_C"/>
</dbReference>
<dbReference type="Gene3D" id="1.10.10.10">
    <property type="entry name" value="Winged helix-like DNA-binding domain superfamily/Winged helix DNA-binding domain"/>
    <property type="match status" value="1"/>
</dbReference>
<dbReference type="Gene3D" id="3.30.1490.190">
    <property type="match status" value="1"/>
</dbReference>
<evidence type="ECO:0000256" key="3">
    <source>
        <dbReference type="ARBA" id="ARBA00022833"/>
    </source>
</evidence>
<gene>
    <name evidence="7" type="ORF">P9H32_06665</name>
</gene>
<reference evidence="7 8" key="1">
    <citation type="journal article" date="2024" name="Appl. Environ. Microbiol.">
        <title>Pontiella agarivorans sp. nov., a novel marine anaerobic bacterium capable of degrading macroalgal polysaccharides and fixing nitrogen.</title>
        <authorList>
            <person name="Liu N."/>
            <person name="Kivenson V."/>
            <person name="Peng X."/>
            <person name="Cui Z."/>
            <person name="Lankiewicz T.S."/>
            <person name="Gosselin K.M."/>
            <person name="English C.J."/>
            <person name="Blair E.M."/>
            <person name="O'Malley M.A."/>
            <person name="Valentine D.L."/>
        </authorList>
    </citation>
    <scope>NUCLEOTIDE SEQUENCE [LARGE SCALE GENOMIC DNA]</scope>
    <source>
        <strain evidence="7 8">NLcol2</strain>
    </source>
</reference>